<evidence type="ECO:0000256" key="1">
    <source>
        <dbReference type="SAM" id="Phobius"/>
    </source>
</evidence>
<dbReference type="EMBL" id="JARRAG010000002">
    <property type="protein sequence ID" value="MDG3008029.1"/>
    <property type="molecule type" value="Genomic_DNA"/>
</dbReference>
<evidence type="ECO:0000313" key="3">
    <source>
        <dbReference type="EMBL" id="MDG3008029.1"/>
    </source>
</evidence>
<keyword evidence="1" id="KW-0812">Transmembrane</keyword>
<dbReference type="PANTHER" id="PTHR30093:SF2">
    <property type="entry name" value="TYPE II SECRETION SYSTEM PROTEIN H"/>
    <property type="match status" value="1"/>
</dbReference>
<reference evidence="3 4" key="1">
    <citation type="submission" date="2023-03" db="EMBL/GenBank/DDBJ databases">
        <title>Paludisphaera mucosa sp. nov. a novel planctomycete from northern fen.</title>
        <authorList>
            <person name="Ivanova A."/>
        </authorList>
    </citation>
    <scope>NUCLEOTIDE SEQUENCE [LARGE SCALE GENOMIC DNA]</scope>
    <source>
        <strain evidence="3 4">Pla2</strain>
    </source>
</reference>
<protein>
    <submittedName>
        <fullName evidence="3">DUF1559 domain-containing protein</fullName>
    </submittedName>
</protein>
<feature type="transmembrane region" description="Helical" evidence="1">
    <location>
        <begin position="25"/>
        <end position="50"/>
    </location>
</feature>
<keyword evidence="1" id="KW-1133">Transmembrane helix</keyword>
<dbReference type="NCBIfam" id="TIGR02532">
    <property type="entry name" value="IV_pilin_GFxxxE"/>
    <property type="match status" value="1"/>
</dbReference>
<gene>
    <name evidence="3" type="ORF">PZE19_30055</name>
</gene>
<dbReference type="RefSeq" id="WP_277864297.1">
    <property type="nucleotide sequence ID" value="NZ_JARRAG010000002.1"/>
</dbReference>
<keyword evidence="1" id="KW-0472">Membrane</keyword>
<dbReference type="SUPFAM" id="SSF54523">
    <property type="entry name" value="Pili subunits"/>
    <property type="match status" value="1"/>
</dbReference>
<keyword evidence="4" id="KW-1185">Reference proteome</keyword>
<dbReference type="PANTHER" id="PTHR30093">
    <property type="entry name" value="GENERAL SECRETION PATHWAY PROTEIN G"/>
    <property type="match status" value="1"/>
</dbReference>
<name>A0ABT6FKE4_9BACT</name>
<dbReference type="Pfam" id="PF07596">
    <property type="entry name" value="SBP_bac_10"/>
    <property type="match status" value="1"/>
</dbReference>
<comment type="caution">
    <text evidence="3">The sequence shown here is derived from an EMBL/GenBank/DDBJ whole genome shotgun (WGS) entry which is preliminary data.</text>
</comment>
<dbReference type="InterPro" id="IPR045584">
    <property type="entry name" value="Pilin-like"/>
</dbReference>
<proteinExistence type="predicted"/>
<dbReference type="InterPro" id="IPR011453">
    <property type="entry name" value="DUF1559"/>
</dbReference>
<feature type="domain" description="DUF1559" evidence="2">
    <location>
        <begin position="51"/>
        <end position="299"/>
    </location>
</feature>
<dbReference type="Pfam" id="PF07963">
    <property type="entry name" value="N_methyl"/>
    <property type="match status" value="1"/>
</dbReference>
<evidence type="ECO:0000313" key="4">
    <source>
        <dbReference type="Proteomes" id="UP001216907"/>
    </source>
</evidence>
<dbReference type="Gene3D" id="3.30.700.10">
    <property type="entry name" value="Glycoprotein, Type 4 Pilin"/>
    <property type="match status" value="1"/>
</dbReference>
<dbReference type="Proteomes" id="UP001216907">
    <property type="component" value="Unassembled WGS sequence"/>
</dbReference>
<evidence type="ECO:0000259" key="2">
    <source>
        <dbReference type="Pfam" id="PF07596"/>
    </source>
</evidence>
<dbReference type="InterPro" id="IPR012902">
    <property type="entry name" value="N_methyl_site"/>
</dbReference>
<sequence length="318" mass="34853">MDALALRSASGESMETRRGRCGSRAAFTLIELLVAVSIVGLLLALLLPAVQSAREAARRMQCTNNLRQLGLAMHLYAEQTGRFPLVQHQYRNYLMFCDVPAYNAYNFAVDVDWMANTTVDLMDWETFHCPSDPESKKALFSYPTCWGDGDMNGIFSNIPFVTHWTSLVEVSDGLGNTAAASEFLVGALPPTESRRLYYQPAEQPTSPMAPPWGPDRLFSRCLDLKDMVPLVGIFMGQADLHGGPIQYSHFLTPNRPSCQSMGRLPTPEAAITASSFHPGGVNLLRADGRVGFVKDSIDRGAWRAMGTRAGGEIVQGSD</sequence>
<organism evidence="3 4">
    <name type="scientific">Paludisphaera mucosa</name>
    <dbReference type="NCBI Taxonomy" id="3030827"/>
    <lineage>
        <taxon>Bacteria</taxon>
        <taxon>Pseudomonadati</taxon>
        <taxon>Planctomycetota</taxon>
        <taxon>Planctomycetia</taxon>
        <taxon>Isosphaerales</taxon>
        <taxon>Isosphaeraceae</taxon>
        <taxon>Paludisphaera</taxon>
    </lineage>
</organism>
<accession>A0ABT6FKE4</accession>